<feature type="compositionally biased region" description="Acidic residues" evidence="1">
    <location>
        <begin position="93"/>
        <end position="102"/>
    </location>
</feature>
<feature type="compositionally biased region" description="Low complexity" evidence="1">
    <location>
        <begin position="17"/>
        <end position="34"/>
    </location>
</feature>
<sequence length="289" mass="32985">MSYTEFPNRTSRRRSGASQAESSNNSRRSSQARSQEGEYVLPDGMDNTLPSAHVAPRRRPTATDSPLPLSQNNLTVGTPRETRRGSGGSESTLAEEDNEIDFESYRHTYDIPPPPQAAGGHIISHPRPDYRPPPIPVPEDLRREYEEDERAYHEENAATESNYVPSDERRRGLFANILRLHGLDLFDEDDEEGKEVVNTFGGEANQVRRPWGFRRMDSVAMSEADVVLDPEDPTVSGPRKASHEDAEDTEKSVLRDMNYHERRKEKRRMRIEFNVTSVYNRQMFLIKLG</sequence>
<organism evidence="2 3">
    <name type="scientific">Cerrena zonata</name>
    <dbReference type="NCBI Taxonomy" id="2478898"/>
    <lineage>
        <taxon>Eukaryota</taxon>
        <taxon>Fungi</taxon>
        <taxon>Dikarya</taxon>
        <taxon>Basidiomycota</taxon>
        <taxon>Agaricomycotina</taxon>
        <taxon>Agaricomycetes</taxon>
        <taxon>Polyporales</taxon>
        <taxon>Cerrenaceae</taxon>
        <taxon>Cerrena</taxon>
    </lineage>
</organism>
<name>A0AAW0GYB2_9APHY</name>
<dbReference type="EMBL" id="JASBNA010000001">
    <property type="protein sequence ID" value="KAK7695427.1"/>
    <property type="molecule type" value="Genomic_DNA"/>
</dbReference>
<reference evidence="2 3" key="1">
    <citation type="submission" date="2022-09" db="EMBL/GenBank/DDBJ databases">
        <authorList>
            <person name="Palmer J.M."/>
        </authorList>
    </citation>
    <scope>NUCLEOTIDE SEQUENCE [LARGE SCALE GENOMIC DNA]</scope>
    <source>
        <strain evidence="2 3">DSM 7382</strain>
    </source>
</reference>
<feature type="region of interest" description="Disordered" evidence="1">
    <location>
        <begin position="1"/>
        <end position="139"/>
    </location>
</feature>
<evidence type="ECO:0000313" key="3">
    <source>
        <dbReference type="Proteomes" id="UP001385951"/>
    </source>
</evidence>
<evidence type="ECO:0000256" key="1">
    <source>
        <dbReference type="SAM" id="MobiDB-lite"/>
    </source>
</evidence>
<feature type="compositionally biased region" description="Polar residues" evidence="1">
    <location>
        <begin position="62"/>
        <end position="76"/>
    </location>
</feature>
<keyword evidence="3" id="KW-1185">Reference proteome</keyword>
<evidence type="ECO:0000313" key="2">
    <source>
        <dbReference type="EMBL" id="KAK7695427.1"/>
    </source>
</evidence>
<accession>A0AAW0GYB2</accession>
<dbReference type="AlphaFoldDB" id="A0AAW0GYB2"/>
<proteinExistence type="predicted"/>
<dbReference type="Proteomes" id="UP001385951">
    <property type="component" value="Unassembled WGS sequence"/>
</dbReference>
<feature type="compositionally biased region" description="Basic and acidic residues" evidence="1">
    <location>
        <begin position="241"/>
        <end position="261"/>
    </location>
</feature>
<protein>
    <submittedName>
        <fullName evidence="2">Uncharacterized protein</fullName>
    </submittedName>
</protein>
<gene>
    <name evidence="2" type="ORF">QCA50_000063</name>
</gene>
<feature type="region of interest" description="Disordered" evidence="1">
    <location>
        <begin position="229"/>
        <end position="261"/>
    </location>
</feature>
<comment type="caution">
    <text evidence="2">The sequence shown here is derived from an EMBL/GenBank/DDBJ whole genome shotgun (WGS) entry which is preliminary data.</text>
</comment>